<feature type="transmembrane region" description="Helical" evidence="6">
    <location>
        <begin position="180"/>
        <end position="202"/>
    </location>
</feature>
<feature type="transmembrane region" description="Helical" evidence="6">
    <location>
        <begin position="299"/>
        <end position="319"/>
    </location>
</feature>
<dbReference type="Proteomes" id="UP000284178">
    <property type="component" value="Unassembled WGS sequence"/>
</dbReference>
<dbReference type="GO" id="GO:0005886">
    <property type="term" value="C:plasma membrane"/>
    <property type="evidence" value="ECO:0007669"/>
    <property type="project" value="UniProtKB-SubCell"/>
</dbReference>
<dbReference type="InterPro" id="IPR050833">
    <property type="entry name" value="Poly_Biosynth_Transport"/>
</dbReference>
<keyword evidence="5 6" id="KW-0472">Membrane</keyword>
<evidence type="ECO:0000256" key="2">
    <source>
        <dbReference type="ARBA" id="ARBA00022475"/>
    </source>
</evidence>
<keyword evidence="4 6" id="KW-1133">Transmembrane helix</keyword>
<comment type="subcellular location">
    <subcellularLocation>
        <location evidence="1">Cell membrane</location>
        <topology evidence="1">Multi-pass membrane protein</topology>
    </subcellularLocation>
</comment>
<feature type="transmembrane region" description="Helical" evidence="6">
    <location>
        <begin position="368"/>
        <end position="387"/>
    </location>
</feature>
<evidence type="ECO:0000256" key="4">
    <source>
        <dbReference type="ARBA" id="ARBA00022989"/>
    </source>
</evidence>
<feature type="transmembrane region" description="Helical" evidence="6">
    <location>
        <begin position="452"/>
        <end position="475"/>
    </location>
</feature>
<evidence type="ECO:0000313" key="8">
    <source>
        <dbReference type="Proteomes" id="UP000284178"/>
    </source>
</evidence>
<evidence type="ECO:0000256" key="6">
    <source>
        <dbReference type="SAM" id="Phobius"/>
    </source>
</evidence>
<keyword evidence="2" id="KW-1003">Cell membrane</keyword>
<name>A0A412G5Y1_9FIRM</name>
<comment type="caution">
    <text evidence="7">The sequence shown here is derived from an EMBL/GenBank/DDBJ whole genome shotgun (WGS) entry which is preliminary data.</text>
</comment>
<keyword evidence="3 6" id="KW-0812">Transmembrane</keyword>
<feature type="transmembrane region" description="Helical" evidence="6">
    <location>
        <begin position="259"/>
        <end position="278"/>
    </location>
</feature>
<gene>
    <name evidence="7" type="ORF">DWY25_03310</name>
</gene>
<feature type="transmembrane region" description="Helical" evidence="6">
    <location>
        <begin position="93"/>
        <end position="118"/>
    </location>
</feature>
<protein>
    <submittedName>
        <fullName evidence="7">Flippase</fullName>
    </submittedName>
</protein>
<dbReference type="CDD" id="cd13128">
    <property type="entry name" value="MATE_Wzx_like"/>
    <property type="match status" value="1"/>
</dbReference>
<feature type="transmembrane region" description="Helical" evidence="6">
    <location>
        <begin position="325"/>
        <end position="347"/>
    </location>
</feature>
<dbReference type="InterPro" id="IPR002797">
    <property type="entry name" value="Polysacc_synth"/>
</dbReference>
<accession>A0A412G5Y1</accession>
<feature type="transmembrane region" description="Helical" evidence="6">
    <location>
        <begin position="427"/>
        <end position="446"/>
    </location>
</feature>
<dbReference type="Pfam" id="PF01943">
    <property type="entry name" value="Polysacc_synt"/>
    <property type="match status" value="1"/>
</dbReference>
<dbReference type="AlphaFoldDB" id="A0A412G5Y1"/>
<dbReference type="EMBL" id="QRUP01000002">
    <property type="protein sequence ID" value="RGR76398.1"/>
    <property type="molecule type" value="Genomic_DNA"/>
</dbReference>
<feature type="transmembrane region" description="Helical" evidence="6">
    <location>
        <begin position="124"/>
        <end position="144"/>
    </location>
</feature>
<feature type="transmembrane region" description="Helical" evidence="6">
    <location>
        <begin position="21"/>
        <end position="42"/>
    </location>
</feature>
<dbReference type="PANTHER" id="PTHR30250">
    <property type="entry name" value="PST FAMILY PREDICTED COLANIC ACID TRANSPORTER"/>
    <property type="match status" value="1"/>
</dbReference>
<feature type="transmembrane region" description="Helical" evidence="6">
    <location>
        <begin position="156"/>
        <end position="174"/>
    </location>
</feature>
<evidence type="ECO:0000256" key="1">
    <source>
        <dbReference type="ARBA" id="ARBA00004651"/>
    </source>
</evidence>
<evidence type="ECO:0000256" key="3">
    <source>
        <dbReference type="ARBA" id="ARBA00022692"/>
    </source>
</evidence>
<sequence>MKQYYYMRGYNLKKTNVISNFLYNSVYQILLIILPLITTPYISRVLEADGVGTYSYTYSIAYCLALVGMLGVNNYGNRTVAALQNDRQKRSTAFWNIVTLQMLTTAIMVVVYCVYLVWFCPTEYRLVSCIQLLTVMASFVDVNWFFFGMEKFKLTVMRNAVVRLLTVVAIFMFVKNSSQVWLYTLLMVGGHFISNLIIWPFLKKEIDIVKPSFCGMKQHFKQMIVLFIPVIAVTLYNKMDKIMIGLLSNVTQNGFYESTERIITVPMGLITALGTVMLPRMSSLFASGDKGKARGYIRLSMEFVCFMGFALMFGIAGVAKEFSPVFFGTEFTSVGSLIMLISPTIFFKCWANVIRTQYLIPLKYDKPYVISVWIGAVINLIINYALIGRYGAAGAVVGTICAEGAVMIYQTWFVRKKLPIAEYLKDGAAYLIPGIIMFAAVRMVGIHFGVSLLSVVIEVIVGIVTYIGLCMHILLSRHKDMIRHFLRR</sequence>
<keyword evidence="8" id="KW-1185">Reference proteome</keyword>
<feature type="transmembrane region" description="Helical" evidence="6">
    <location>
        <begin position="223"/>
        <end position="239"/>
    </location>
</feature>
<evidence type="ECO:0000313" key="7">
    <source>
        <dbReference type="EMBL" id="RGR76398.1"/>
    </source>
</evidence>
<reference evidence="7 8" key="1">
    <citation type="submission" date="2018-08" db="EMBL/GenBank/DDBJ databases">
        <title>A genome reference for cultivated species of the human gut microbiota.</title>
        <authorList>
            <person name="Zou Y."/>
            <person name="Xue W."/>
            <person name="Luo G."/>
        </authorList>
    </citation>
    <scope>NUCLEOTIDE SEQUENCE [LARGE SCALE GENOMIC DNA]</scope>
    <source>
        <strain evidence="7 8">AF24-29</strain>
    </source>
</reference>
<feature type="transmembrane region" description="Helical" evidence="6">
    <location>
        <begin position="393"/>
        <end position="415"/>
    </location>
</feature>
<dbReference type="PANTHER" id="PTHR30250:SF11">
    <property type="entry name" value="O-ANTIGEN TRANSPORTER-RELATED"/>
    <property type="match status" value="1"/>
</dbReference>
<proteinExistence type="predicted"/>
<evidence type="ECO:0000256" key="5">
    <source>
        <dbReference type="ARBA" id="ARBA00023136"/>
    </source>
</evidence>
<organism evidence="7 8">
    <name type="scientific">Holdemania filiformis</name>
    <dbReference type="NCBI Taxonomy" id="61171"/>
    <lineage>
        <taxon>Bacteria</taxon>
        <taxon>Bacillati</taxon>
        <taxon>Bacillota</taxon>
        <taxon>Erysipelotrichia</taxon>
        <taxon>Erysipelotrichales</taxon>
        <taxon>Erysipelotrichaceae</taxon>
        <taxon>Holdemania</taxon>
    </lineage>
</organism>
<feature type="transmembrane region" description="Helical" evidence="6">
    <location>
        <begin position="54"/>
        <end position="72"/>
    </location>
</feature>